<dbReference type="Proteomes" id="UP000003704">
    <property type="component" value="Unassembled WGS sequence"/>
</dbReference>
<name>I8T6U9_9GAMM</name>
<dbReference type="AlphaFoldDB" id="I8T6U9"/>
<keyword evidence="2" id="KW-1185">Reference proteome</keyword>
<accession>I8T6U9</accession>
<gene>
    <name evidence="1" type="ORF">WQQ_32470</name>
</gene>
<evidence type="ECO:0000313" key="2">
    <source>
        <dbReference type="Proteomes" id="UP000003704"/>
    </source>
</evidence>
<sequence length="41" mass="4490">MSRLVRKISVSRPVTLGAVVLLGVVEFVALRRTQLLGQQQA</sequence>
<proteinExistence type="predicted"/>
<dbReference type="STRING" id="1172194.WQQ_32470"/>
<reference evidence="1 2" key="1">
    <citation type="journal article" date="2012" name="J. Bacteriol.">
        <title>Genome Sequence of n-Alkane-Degrading Hydrocarboniphaga effusa Strain AP103T (ATCC BAA-332T).</title>
        <authorList>
            <person name="Chang H.K."/>
            <person name="Zylstra G.J."/>
            <person name="Chae J.C."/>
        </authorList>
    </citation>
    <scope>NUCLEOTIDE SEQUENCE [LARGE SCALE GENOMIC DNA]</scope>
    <source>
        <strain evidence="1 2">AP103</strain>
    </source>
</reference>
<dbReference type="RefSeq" id="WP_007186186.1">
    <property type="nucleotide sequence ID" value="NZ_AKGD01000002.1"/>
</dbReference>
<organism evidence="1 2">
    <name type="scientific">Hydrocarboniphaga effusa AP103</name>
    <dbReference type="NCBI Taxonomy" id="1172194"/>
    <lineage>
        <taxon>Bacteria</taxon>
        <taxon>Pseudomonadati</taxon>
        <taxon>Pseudomonadota</taxon>
        <taxon>Gammaproteobacteria</taxon>
        <taxon>Nevskiales</taxon>
        <taxon>Nevskiaceae</taxon>
        <taxon>Hydrocarboniphaga</taxon>
    </lineage>
</organism>
<protein>
    <submittedName>
        <fullName evidence="1">Uncharacterized protein</fullName>
    </submittedName>
</protein>
<evidence type="ECO:0000313" key="1">
    <source>
        <dbReference type="EMBL" id="EIT69665.1"/>
    </source>
</evidence>
<dbReference type="EMBL" id="AKGD01000002">
    <property type="protein sequence ID" value="EIT69665.1"/>
    <property type="molecule type" value="Genomic_DNA"/>
</dbReference>
<comment type="caution">
    <text evidence="1">The sequence shown here is derived from an EMBL/GenBank/DDBJ whole genome shotgun (WGS) entry which is preliminary data.</text>
</comment>